<dbReference type="STRING" id="369401.SAMN05428642_101864"/>
<dbReference type="Gene3D" id="3.40.640.10">
    <property type="entry name" value="Type I PLP-dependent aspartate aminotransferase-like (Major domain)"/>
    <property type="match status" value="1"/>
</dbReference>
<proteinExistence type="predicted"/>
<dbReference type="SUPFAM" id="SSF53383">
    <property type="entry name" value="PLP-dependent transferases"/>
    <property type="match status" value="1"/>
</dbReference>
<evidence type="ECO:0000259" key="3">
    <source>
        <dbReference type="Pfam" id="PF00155"/>
    </source>
</evidence>
<evidence type="ECO:0000256" key="2">
    <source>
        <dbReference type="ARBA" id="ARBA00022679"/>
    </source>
</evidence>
<evidence type="ECO:0000313" key="5">
    <source>
        <dbReference type="Proteomes" id="UP000182544"/>
    </source>
</evidence>
<gene>
    <name evidence="4" type="ORF">SAMN05428642_101864</name>
</gene>
<dbReference type="Gene3D" id="3.90.1150.10">
    <property type="entry name" value="Aspartate Aminotransferase, domain 1"/>
    <property type="match status" value="1"/>
</dbReference>
<dbReference type="InterPro" id="IPR015421">
    <property type="entry name" value="PyrdxlP-dep_Trfase_major"/>
</dbReference>
<keyword evidence="5" id="KW-1185">Reference proteome</keyword>
<evidence type="ECO:0000313" key="4">
    <source>
        <dbReference type="EMBL" id="SFZ90316.1"/>
    </source>
</evidence>
<comment type="cofactor">
    <cofactor evidence="1">
        <name>pyridoxal 5'-phosphate</name>
        <dbReference type="ChEBI" id="CHEBI:597326"/>
    </cofactor>
</comment>
<organism evidence="4 5">
    <name type="scientific">Flaviramulus basaltis</name>
    <dbReference type="NCBI Taxonomy" id="369401"/>
    <lineage>
        <taxon>Bacteria</taxon>
        <taxon>Pseudomonadati</taxon>
        <taxon>Bacteroidota</taxon>
        <taxon>Flavobacteriia</taxon>
        <taxon>Flavobacteriales</taxon>
        <taxon>Flavobacteriaceae</taxon>
        <taxon>Flaviramulus</taxon>
    </lineage>
</organism>
<dbReference type="GO" id="GO:0016740">
    <property type="term" value="F:transferase activity"/>
    <property type="evidence" value="ECO:0007669"/>
    <property type="project" value="UniProtKB-KW"/>
</dbReference>
<evidence type="ECO:0000256" key="1">
    <source>
        <dbReference type="ARBA" id="ARBA00001933"/>
    </source>
</evidence>
<dbReference type="AlphaFoldDB" id="A0A1K2ID06"/>
<keyword evidence="2" id="KW-0808">Transferase</keyword>
<sequence length="345" mass="38688">MIVEHFPDRTIKVEGKTYLYFGGTAYLGLPTHKLFQKKLIQSITKWGSFYGSSRSSNIKLSIFNKAEEFFAKQIGAEASLTTSSGTLAGKLVLDCLSKTNAIFYHYPKTHPAILGTNSSPLFIKGKLHPNLLNDNKENIVITADAVLALEVEPTSFSFLEQISKQKNITLLLDESHSLGIVGKEAKGLFNTISNKYLVRKIMVSSLGKALGLSGGIIASDKDFIESMKSETLFVSSSCANPGYLEAYLQSQSLIKEQQQKLKENLDFLFNELNSESTLKFNKNYPVIYCENENIYDYLFEHKIIISNFKYPNYKGLMSRIVVTANHTKSDLQMLQNVLNKKKDAK</sequence>
<dbReference type="Proteomes" id="UP000182544">
    <property type="component" value="Unassembled WGS sequence"/>
</dbReference>
<protein>
    <submittedName>
        <fullName evidence="4">7-keto-8-aminopelargonate synthetase</fullName>
    </submittedName>
</protein>
<name>A0A1K2ID06_9FLAO</name>
<dbReference type="InterPro" id="IPR050087">
    <property type="entry name" value="AON_synthase_class-II"/>
</dbReference>
<reference evidence="4 5" key="1">
    <citation type="submission" date="2016-10" db="EMBL/GenBank/DDBJ databases">
        <authorList>
            <person name="de Groot N.N."/>
        </authorList>
    </citation>
    <scope>NUCLEOTIDE SEQUENCE [LARGE SCALE GENOMIC DNA]</scope>
    <source>
        <strain evidence="4 5">DSM 18180</strain>
    </source>
</reference>
<dbReference type="RefSeq" id="WP_072400498.1">
    <property type="nucleotide sequence ID" value="NZ_FPKV01000001.1"/>
</dbReference>
<dbReference type="GO" id="GO:0030170">
    <property type="term" value="F:pyridoxal phosphate binding"/>
    <property type="evidence" value="ECO:0007669"/>
    <property type="project" value="InterPro"/>
</dbReference>
<dbReference type="InterPro" id="IPR015424">
    <property type="entry name" value="PyrdxlP-dep_Trfase"/>
</dbReference>
<dbReference type="InterPro" id="IPR015422">
    <property type="entry name" value="PyrdxlP-dep_Trfase_small"/>
</dbReference>
<feature type="domain" description="Aminotransferase class I/classII large" evidence="3">
    <location>
        <begin position="159"/>
        <end position="334"/>
    </location>
</feature>
<dbReference type="PANTHER" id="PTHR13693">
    <property type="entry name" value="CLASS II AMINOTRANSFERASE/8-AMINO-7-OXONONANOATE SYNTHASE"/>
    <property type="match status" value="1"/>
</dbReference>
<dbReference type="InterPro" id="IPR004839">
    <property type="entry name" value="Aminotransferase_I/II_large"/>
</dbReference>
<dbReference type="EMBL" id="FPKV01000001">
    <property type="protein sequence ID" value="SFZ90316.1"/>
    <property type="molecule type" value="Genomic_DNA"/>
</dbReference>
<dbReference type="Pfam" id="PF00155">
    <property type="entry name" value="Aminotran_1_2"/>
    <property type="match status" value="1"/>
</dbReference>
<dbReference type="OrthoDB" id="846426at2"/>
<accession>A0A1K2ID06</accession>